<evidence type="ECO:0000313" key="8">
    <source>
        <dbReference type="EMBL" id="KAK5980861.1"/>
    </source>
</evidence>
<feature type="domain" description="Sushi" evidence="7">
    <location>
        <begin position="20"/>
        <end position="78"/>
    </location>
</feature>
<feature type="domain" description="Sushi" evidence="7">
    <location>
        <begin position="90"/>
        <end position="158"/>
    </location>
</feature>
<sequence>MRYTLCLVAITVLTYGVHAQFCPRVVPPLSGTTTFTGIPREGTTVTGLCQNGLIMSGPSTLTCINGRWVPAAFGACVAPPGGLPGGVGTAPCPPMVQPLGATLVYSSGTTSAALAGSQIHGTTVTLRCNNLNAIVSGPTTATCVNGVWQPSALGVCTVVSPTGTGDVVAGLSTNSPCGLGVVPPLNSQVIYSSSAPYPEGSTATMVCNPGFVVSGPSVVTCRGGAFGLLGTCVRIG</sequence>
<feature type="disulfide bond" evidence="5">
    <location>
        <begin position="49"/>
        <end position="76"/>
    </location>
</feature>
<dbReference type="Proteomes" id="UP001331761">
    <property type="component" value="Unassembled WGS sequence"/>
</dbReference>
<evidence type="ECO:0000313" key="9">
    <source>
        <dbReference type="Proteomes" id="UP001331761"/>
    </source>
</evidence>
<dbReference type="Gene3D" id="2.10.70.10">
    <property type="entry name" value="Complement Module, domain 1"/>
    <property type="match status" value="3"/>
</dbReference>
<protein>
    <recommendedName>
        <fullName evidence="7">Sushi domain-containing protein</fullName>
    </recommendedName>
</protein>
<dbReference type="SUPFAM" id="SSF57535">
    <property type="entry name" value="Complement control module/SCR domain"/>
    <property type="match status" value="3"/>
</dbReference>
<dbReference type="SMART" id="SM00032">
    <property type="entry name" value="CCP"/>
    <property type="match status" value="3"/>
</dbReference>
<proteinExistence type="predicted"/>
<keyword evidence="4 5" id="KW-1015">Disulfide bond</keyword>
<feature type="chain" id="PRO_5042935826" description="Sushi domain-containing protein" evidence="6">
    <location>
        <begin position="20"/>
        <end position="236"/>
    </location>
</feature>
<evidence type="ECO:0000256" key="3">
    <source>
        <dbReference type="ARBA" id="ARBA00022729"/>
    </source>
</evidence>
<keyword evidence="9" id="KW-1185">Reference proteome</keyword>
<keyword evidence="2 5" id="KW-0768">Sushi</keyword>
<evidence type="ECO:0000259" key="7">
    <source>
        <dbReference type="PROSITE" id="PS50923"/>
    </source>
</evidence>
<dbReference type="PROSITE" id="PS50923">
    <property type="entry name" value="SUSHI"/>
    <property type="match status" value="2"/>
</dbReference>
<comment type="subcellular location">
    <subcellularLocation>
        <location evidence="1">Virion</location>
    </subcellularLocation>
</comment>
<comment type="caution">
    <text evidence="8">The sequence shown here is derived from an EMBL/GenBank/DDBJ whole genome shotgun (WGS) entry which is preliminary data.</text>
</comment>
<organism evidence="8 9">
    <name type="scientific">Trichostrongylus colubriformis</name>
    <name type="common">Black scour worm</name>
    <dbReference type="NCBI Taxonomy" id="6319"/>
    <lineage>
        <taxon>Eukaryota</taxon>
        <taxon>Metazoa</taxon>
        <taxon>Ecdysozoa</taxon>
        <taxon>Nematoda</taxon>
        <taxon>Chromadorea</taxon>
        <taxon>Rhabditida</taxon>
        <taxon>Rhabditina</taxon>
        <taxon>Rhabditomorpha</taxon>
        <taxon>Strongyloidea</taxon>
        <taxon>Trichostrongylidae</taxon>
        <taxon>Trichostrongylus</taxon>
    </lineage>
</organism>
<accession>A0AAN8FKM6</accession>
<dbReference type="InterPro" id="IPR051503">
    <property type="entry name" value="ComplSys_Reg/VirEntry_Med"/>
</dbReference>
<gene>
    <name evidence="8" type="ORF">GCK32_003205</name>
</gene>
<dbReference type="CDD" id="cd00033">
    <property type="entry name" value="CCP"/>
    <property type="match status" value="1"/>
</dbReference>
<reference evidence="8 9" key="1">
    <citation type="submission" date="2019-10" db="EMBL/GenBank/DDBJ databases">
        <title>Assembly and Annotation for the nematode Trichostrongylus colubriformis.</title>
        <authorList>
            <person name="Martin J."/>
        </authorList>
    </citation>
    <scope>NUCLEOTIDE SEQUENCE [LARGE SCALE GENOMIC DNA]</scope>
    <source>
        <strain evidence="8">G859</strain>
        <tissue evidence="8">Whole worm</tissue>
    </source>
</reference>
<feature type="signal peptide" evidence="6">
    <location>
        <begin position="1"/>
        <end position="19"/>
    </location>
</feature>
<evidence type="ECO:0000256" key="5">
    <source>
        <dbReference type="PROSITE-ProRule" id="PRU00302"/>
    </source>
</evidence>
<evidence type="ECO:0000256" key="2">
    <source>
        <dbReference type="ARBA" id="ARBA00022659"/>
    </source>
</evidence>
<dbReference type="EMBL" id="WIXE01006917">
    <property type="protein sequence ID" value="KAK5980861.1"/>
    <property type="molecule type" value="Genomic_DNA"/>
</dbReference>
<dbReference type="InterPro" id="IPR000436">
    <property type="entry name" value="Sushi_SCR_CCP_dom"/>
</dbReference>
<keyword evidence="3 6" id="KW-0732">Signal</keyword>
<name>A0AAN8FKM6_TRICO</name>
<dbReference type="Pfam" id="PF00084">
    <property type="entry name" value="Sushi"/>
    <property type="match status" value="2"/>
</dbReference>
<dbReference type="AlphaFoldDB" id="A0AAN8FKM6"/>
<evidence type="ECO:0000256" key="4">
    <source>
        <dbReference type="ARBA" id="ARBA00023157"/>
    </source>
</evidence>
<evidence type="ECO:0000256" key="6">
    <source>
        <dbReference type="SAM" id="SignalP"/>
    </source>
</evidence>
<comment type="caution">
    <text evidence="5">Lacks conserved residue(s) required for the propagation of feature annotation.</text>
</comment>
<dbReference type="PANTHER" id="PTHR45785:SF2">
    <property type="entry name" value="COMPLEMENT FACTOR H-RELATED"/>
    <property type="match status" value="1"/>
</dbReference>
<evidence type="ECO:0000256" key="1">
    <source>
        <dbReference type="ARBA" id="ARBA00004328"/>
    </source>
</evidence>
<dbReference type="InterPro" id="IPR035976">
    <property type="entry name" value="Sushi/SCR/CCP_sf"/>
</dbReference>
<dbReference type="PANTHER" id="PTHR45785">
    <property type="entry name" value="COMPLEMENT FACTOR H-RELATED"/>
    <property type="match status" value="1"/>
</dbReference>